<name>A0ABR1XYE4_9PEZI</name>
<evidence type="ECO:0000313" key="1">
    <source>
        <dbReference type="EMBL" id="KAK8173345.1"/>
    </source>
</evidence>
<proteinExistence type="predicted"/>
<protein>
    <submittedName>
        <fullName evidence="1">Uncharacterized protein</fullName>
    </submittedName>
</protein>
<dbReference type="Proteomes" id="UP001456524">
    <property type="component" value="Unassembled WGS sequence"/>
</dbReference>
<reference evidence="1 2" key="1">
    <citation type="journal article" date="2022" name="G3 (Bethesda)">
        <title>Enemy or ally: a genomic approach to elucidate the lifestyle of Phyllosticta citrichinaensis.</title>
        <authorList>
            <person name="Buijs V.A."/>
            <person name="Groenewald J.Z."/>
            <person name="Haridas S."/>
            <person name="LaButti K.M."/>
            <person name="Lipzen A."/>
            <person name="Martin F.M."/>
            <person name="Barry K."/>
            <person name="Grigoriev I.V."/>
            <person name="Crous P.W."/>
            <person name="Seidl M.F."/>
        </authorList>
    </citation>
    <scope>NUCLEOTIDE SEQUENCE [LARGE SCALE GENOMIC DNA]</scope>
    <source>
        <strain evidence="1 2">CBS 129764</strain>
    </source>
</reference>
<dbReference type="EMBL" id="JBBWUH010000003">
    <property type="protein sequence ID" value="KAK8173345.1"/>
    <property type="molecule type" value="Genomic_DNA"/>
</dbReference>
<sequence>MAVLSGLTGWSGSRESVSTMTTSTALALPLACERAEATCSMRKLGARALRLCASGLLRAASLTSHNGFGSCCLYGRKTWIMDDTMNESLPRVSTIFPEDECPSKEKRKRPKAVVGRVCVVRHPSVVSSTQSVVSSFTMDPQLALFKTPLQTRPD</sequence>
<evidence type="ECO:0000313" key="2">
    <source>
        <dbReference type="Proteomes" id="UP001456524"/>
    </source>
</evidence>
<keyword evidence="2" id="KW-1185">Reference proteome</keyword>
<gene>
    <name evidence="1" type="ORF">IWX90DRAFT_138869</name>
</gene>
<comment type="caution">
    <text evidence="1">The sequence shown here is derived from an EMBL/GenBank/DDBJ whole genome shotgun (WGS) entry which is preliminary data.</text>
</comment>
<accession>A0ABR1XYE4</accession>
<organism evidence="1 2">
    <name type="scientific">Phyllosticta citrichinensis</name>
    <dbReference type="NCBI Taxonomy" id="1130410"/>
    <lineage>
        <taxon>Eukaryota</taxon>
        <taxon>Fungi</taxon>
        <taxon>Dikarya</taxon>
        <taxon>Ascomycota</taxon>
        <taxon>Pezizomycotina</taxon>
        <taxon>Dothideomycetes</taxon>
        <taxon>Dothideomycetes incertae sedis</taxon>
        <taxon>Botryosphaeriales</taxon>
        <taxon>Phyllostictaceae</taxon>
        <taxon>Phyllosticta</taxon>
    </lineage>
</organism>